<dbReference type="GO" id="GO:0000028">
    <property type="term" value="P:ribosomal small subunit assembly"/>
    <property type="evidence" value="ECO:0007669"/>
    <property type="project" value="TreeGrafter"/>
</dbReference>
<evidence type="ECO:0000313" key="5">
    <source>
        <dbReference type="EMBL" id="GFE53477.1"/>
    </source>
</evidence>
<dbReference type="InterPro" id="IPR005662">
    <property type="entry name" value="GTPase_Era-like"/>
</dbReference>
<dbReference type="Proteomes" id="UP001057455">
    <property type="component" value="Unassembled WGS sequence"/>
</dbReference>
<organism evidence="5 6">
    <name type="scientific">Babesia ovis</name>
    <dbReference type="NCBI Taxonomy" id="5869"/>
    <lineage>
        <taxon>Eukaryota</taxon>
        <taxon>Sar</taxon>
        <taxon>Alveolata</taxon>
        <taxon>Apicomplexa</taxon>
        <taxon>Aconoidasida</taxon>
        <taxon>Piroplasmida</taxon>
        <taxon>Babesiidae</taxon>
        <taxon>Babesia</taxon>
    </lineage>
</organism>
<evidence type="ECO:0000256" key="1">
    <source>
        <dbReference type="ARBA" id="ARBA00022741"/>
    </source>
</evidence>
<dbReference type="SUPFAM" id="SSF54814">
    <property type="entry name" value="Prokaryotic type KH domain (KH-domain type II)"/>
    <property type="match status" value="1"/>
</dbReference>
<evidence type="ECO:0000259" key="4">
    <source>
        <dbReference type="Pfam" id="PF01926"/>
    </source>
</evidence>
<dbReference type="InterPro" id="IPR009019">
    <property type="entry name" value="KH_sf_prok-type"/>
</dbReference>
<dbReference type="AlphaFoldDB" id="A0A9W5TBM0"/>
<dbReference type="Gene3D" id="3.40.50.300">
    <property type="entry name" value="P-loop containing nucleotide triphosphate hydrolases"/>
    <property type="match status" value="1"/>
</dbReference>
<keyword evidence="6" id="KW-1185">Reference proteome</keyword>
<keyword evidence="1" id="KW-0547">Nucleotide-binding</keyword>
<dbReference type="GO" id="GO:0005525">
    <property type="term" value="F:GTP binding"/>
    <property type="evidence" value="ECO:0007669"/>
    <property type="project" value="UniProtKB-KW"/>
</dbReference>
<gene>
    <name evidence="5" type="ORF">BaOVIS_008810</name>
</gene>
<accession>A0A9W5TBM0</accession>
<evidence type="ECO:0000256" key="2">
    <source>
        <dbReference type="ARBA" id="ARBA00023134"/>
    </source>
</evidence>
<name>A0A9W5TBM0_BABOV</name>
<dbReference type="InterPro" id="IPR027417">
    <property type="entry name" value="P-loop_NTPase"/>
</dbReference>
<dbReference type="EMBL" id="BLIY01000006">
    <property type="protein sequence ID" value="GFE53477.1"/>
    <property type="molecule type" value="Genomic_DNA"/>
</dbReference>
<dbReference type="Gene3D" id="3.30.300.20">
    <property type="match status" value="1"/>
</dbReference>
<keyword evidence="2" id="KW-0342">GTP-binding</keyword>
<dbReference type="InterPro" id="IPR006073">
    <property type="entry name" value="GTP-bd"/>
</dbReference>
<proteinExistence type="predicted"/>
<sequence>MTVTTRLAIIQANTLWRLSFEGTLSSHVSRRFTTDSRLVVEASGRRSNNVTERSSLRDLQFPRPSDPPHAVSRRSNVPYYGENATRQPVPLSATTVTWNSPNQPENSTVIRVALVGLPNAGKSSLMNMLLNTPIAAVSPKVNTTREDIKGILCADNCQMIFTDCPGILESHRRRKFCAPLVDTAWRAYREADVCLFVLDTVKRPRADLFKVIRNLAGTDPSNLDPYGPNNCVSMELHSSHYDKTCLERDDIDHDHMDLDHEQCDVMSDSKIPVALVLNKIDLVQHKKWVKARTREMKNHGTFADIFYTSAKHGIGSENIISFLKRMSKPGHWIYPGDMVTAMPKVQVVEQAVRTYLYCWFNKELPYQVGQRVIGWTKVENGSLIIEMELYVRNDNAAKIICGIQGRIVKQMQKNVSYRLSKMWSEPVFLYIHVKVKPSFLN</sequence>
<dbReference type="Pfam" id="PF01926">
    <property type="entry name" value="MMR_HSR1"/>
    <property type="match status" value="1"/>
</dbReference>
<evidence type="ECO:0000313" key="6">
    <source>
        <dbReference type="Proteomes" id="UP001057455"/>
    </source>
</evidence>
<dbReference type="OrthoDB" id="8954335at2759"/>
<dbReference type="PANTHER" id="PTHR42698">
    <property type="entry name" value="GTPASE ERA"/>
    <property type="match status" value="1"/>
</dbReference>
<dbReference type="PANTHER" id="PTHR42698:SF1">
    <property type="entry name" value="GTPASE ERA, MITOCHONDRIAL"/>
    <property type="match status" value="1"/>
</dbReference>
<protein>
    <submittedName>
        <fullName evidence="5">Small GTP-binding domain containing protein</fullName>
    </submittedName>
</protein>
<dbReference type="CDD" id="cd22534">
    <property type="entry name" value="KH-II_Era"/>
    <property type="match status" value="1"/>
</dbReference>
<evidence type="ECO:0000256" key="3">
    <source>
        <dbReference type="SAM" id="MobiDB-lite"/>
    </source>
</evidence>
<dbReference type="SUPFAM" id="SSF52540">
    <property type="entry name" value="P-loop containing nucleoside triphosphate hydrolases"/>
    <property type="match status" value="1"/>
</dbReference>
<feature type="region of interest" description="Disordered" evidence="3">
    <location>
        <begin position="44"/>
        <end position="86"/>
    </location>
</feature>
<dbReference type="GO" id="GO:0019843">
    <property type="term" value="F:rRNA binding"/>
    <property type="evidence" value="ECO:0007669"/>
    <property type="project" value="TreeGrafter"/>
</dbReference>
<feature type="domain" description="G" evidence="4">
    <location>
        <begin position="111"/>
        <end position="204"/>
    </location>
</feature>
<reference evidence="5" key="1">
    <citation type="submission" date="2019-12" db="EMBL/GenBank/DDBJ databases">
        <title>Genome sequence of Babesia ovis.</title>
        <authorList>
            <person name="Yamagishi J."/>
            <person name="Sevinc F."/>
            <person name="Xuan X."/>
        </authorList>
    </citation>
    <scope>NUCLEOTIDE SEQUENCE</scope>
    <source>
        <strain evidence="5">Selcuk</strain>
    </source>
</reference>
<dbReference type="GO" id="GO:0043024">
    <property type="term" value="F:ribosomal small subunit binding"/>
    <property type="evidence" value="ECO:0007669"/>
    <property type="project" value="TreeGrafter"/>
</dbReference>
<dbReference type="InterPro" id="IPR015946">
    <property type="entry name" value="KH_dom-like_a/b"/>
</dbReference>
<dbReference type="CDD" id="cd04163">
    <property type="entry name" value="Era"/>
    <property type="match status" value="1"/>
</dbReference>
<dbReference type="InterPro" id="IPR030388">
    <property type="entry name" value="G_ERA_dom"/>
</dbReference>
<comment type="caution">
    <text evidence="5">The sequence shown here is derived from an EMBL/GenBank/DDBJ whole genome shotgun (WGS) entry which is preliminary data.</text>
</comment>
<dbReference type="PRINTS" id="PR00326">
    <property type="entry name" value="GTP1OBG"/>
</dbReference>